<feature type="binding site" evidence="8">
    <location>
        <position position="47"/>
    </location>
    <ligand>
        <name>a divalent metal cation</name>
        <dbReference type="ChEBI" id="CHEBI:60240"/>
    </ligand>
</feature>
<dbReference type="PANTHER" id="PTHR10954:SF7">
    <property type="entry name" value="RIBONUCLEASE H2 SUBUNIT A"/>
    <property type="match status" value="1"/>
</dbReference>
<dbReference type="PROSITE" id="PS51975">
    <property type="entry name" value="RNASE_H_2"/>
    <property type="match status" value="1"/>
</dbReference>
<feature type="compositionally biased region" description="Basic and acidic residues" evidence="10">
    <location>
        <begin position="219"/>
        <end position="228"/>
    </location>
</feature>
<evidence type="ECO:0000256" key="6">
    <source>
        <dbReference type="ARBA" id="ARBA00022759"/>
    </source>
</evidence>
<dbReference type="AlphaFoldDB" id="A0AAX4K303"/>
<dbReference type="InterPro" id="IPR036397">
    <property type="entry name" value="RNaseH_sf"/>
</dbReference>
<dbReference type="InterPro" id="IPR024567">
    <property type="entry name" value="RNase_HII/HIII_dom"/>
</dbReference>
<dbReference type="GO" id="GO:0004523">
    <property type="term" value="F:RNA-DNA hybrid ribonuclease activity"/>
    <property type="evidence" value="ECO:0007669"/>
    <property type="project" value="UniProtKB-UniRule"/>
</dbReference>
<comment type="catalytic activity">
    <reaction evidence="1 8 9">
        <text>Endonucleolytic cleavage to 5'-phosphomonoester.</text>
        <dbReference type="EC" id="3.1.26.4"/>
    </reaction>
</comment>
<dbReference type="GO" id="GO:0046872">
    <property type="term" value="F:metal ion binding"/>
    <property type="evidence" value="ECO:0007669"/>
    <property type="project" value="UniProtKB-KW"/>
</dbReference>
<dbReference type="SUPFAM" id="SSF53098">
    <property type="entry name" value="Ribonuclease H-like"/>
    <property type="match status" value="1"/>
</dbReference>
<sequence length="324" mass="35855">MSHPIDPVNLDPIPPMIDSYTYHSKLPSSIDGVIKDEDEGWIMGIDEAGRGRPMVYAAAYCPISFKDTLEGMGFDDSKALSADTRQSLWESFDLNEELCYSSTSLSPQAISSGMLRRIPINLNRQAEDATIGLIKAALDRGVNIKECYVDALGPAPQWQARLTAIFPSIKFTVCPKADSLFKIVGAASIVAKVTRDRYVHNWVDPEDIASNEELPNKRIKLDDKKKEEDAGEEEEETINRGSGYPSDPKTQAFLKNSLDPVFGYKGIVRFSWATVKVLLDKNGVECRWIDDNTQPSAVNYFSADADNAKPKLWKDVGISGVGEL</sequence>
<dbReference type="GO" id="GO:0032299">
    <property type="term" value="C:ribonuclease H2 complex"/>
    <property type="evidence" value="ECO:0007669"/>
    <property type="project" value="TreeGrafter"/>
</dbReference>
<dbReference type="Gene3D" id="3.30.420.10">
    <property type="entry name" value="Ribonuclease H-like superfamily/Ribonuclease H"/>
    <property type="match status" value="1"/>
</dbReference>
<dbReference type="FunFam" id="1.10.10.460:FF:000001">
    <property type="entry name" value="Ribonuclease"/>
    <property type="match status" value="1"/>
</dbReference>
<feature type="region of interest" description="Disordered" evidence="10">
    <location>
        <begin position="219"/>
        <end position="246"/>
    </location>
</feature>
<dbReference type="GeneID" id="91097370"/>
<evidence type="ECO:0000256" key="4">
    <source>
        <dbReference type="ARBA" id="ARBA00022722"/>
    </source>
</evidence>
<organism evidence="12 13">
    <name type="scientific">Kwoniella dendrophila CBS 6074</name>
    <dbReference type="NCBI Taxonomy" id="1295534"/>
    <lineage>
        <taxon>Eukaryota</taxon>
        <taxon>Fungi</taxon>
        <taxon>Dikarya</taxon>
        <taxon>Basidiomycota</taxon>
        <taxon>Agaricomycotina</taxon>
        <taxon>Tremellomycetes</taxon>
        <taxon>Tremellales</taxon>
        <taxon>Cryptococcaceae</taxon>
        <taxon>Kwoniella</taxon>
    </lineage>
</organism>
<evidence type="ECO:0000256" key="1">
    <source>
        <dbReference type="ARBA" id="ARBA00000077"/>
    </source>
</evidence>
<dbReference type="InterPro" id="IPR012337">
    <property type="entry name" value="RNaseH-like_sf"/>
</dbReference>
<evidence type="ECO:0000313" key="12">
    <source>
        <dbReference type="EMBL" id="WWC91754.1"/>
    </source>
</evidence>
<accession>A0AAX4K303</accession>
<dbReference type="GO" id="GO:0043137">
    <property type="term" value="P:DNA replication, removal of RNA primer"/>
    <property type="evidence" value="ECO:0007669"/>
    <property type="project" value="TreeGrafter"/>
</dbReference>
<proteinExistence type="inferred from homology"/>
<keyword evidence="4 8" id="KW-0540">Nuclease</keyword>
<keyword evidence="6 8" id="KW-0255">Endonuclease</keyword>
<dbReference type="CDD" id="cd07181">
    <property type="entry name" value="RNase_HII_eukaryota_like"/>
    <property type="match status" value="1"/>
</dbReference>
<comment type="similarity">
    <text evidence="3">Belongs to the RNase HII family. Eukaryotic subfamily.</text>
</comment>
<evidence type="ECO:0000256" key="9">
    <source>
        <dbReference type="RuleBase" id="RU003515"/>
    </source>
</evidence>
<keyword evidence="5 8" id="KW-0479">Metal-binding</keyword>
<dbReference type="Proteomes" id="UP001355207">
    <property type="component" value="Chromosome 9"/>
</dbReference>
<keyword evidence="7 8" id="KW-0378">Hydrolase</keyword>
<feature type="binding site" evidence="8">
    <location>
        <position position="150"/>
    </location>
    <ligand>
        <name>a divalent metal cation</name>
        <dbReference type="ChEBI" id="CHEBI:60240"/>
    </ligand>
</feature>
<dbReference type="GO" id="GO:0006298">
    <property type="term" value="P:mismatch repair"/>
    <property type="evidence" value="ECO:0007669"/>
    <property type="project" value="TreeGrafter"/>
</dbReference>
<comment type="cofactor">
    <cofactor evidence="2">
        <name>Mg(2+)</name>
        <dbReference type="ChEBI" id="CHEBI:18420"/>
    </cofactor>
</comment>
<evidence type="ECO:0000256" key="5">
    <source>
        <dbReference type="ARBA" id="ARBA00022723"/>
    </source>
</evidence>
<evidence type="ECO:0000259" key="11">
    <source>
        <dbReference type="PROSITE" id="PS51975"/>
    </source>
</evidence>
<evidence type="ECO:0000256" key="8">
    <source>
        <dbReference type="PROSITE-ProRule" id="PRU01319"/>
    </source>
</evidence>
<evidence type="ECO:0000256" key="10">
    <source>
        <dbReference type="SAM" id="MobiDB-lite"/>
    </source>
</evidence>
<reference evidence="12 13" key="1">
    <citation type="submission" date="2024-01" db="EMBL/GenBank/DDBJ databases">
        <title>Comparative genomics of Cryptococcus and Kwoniella reveals pathogenesis evolution and contrasting modes of karyotype evolution via chromosome fusion or intercentromeric recombination.</title>
        <authorList>
            <person name="Coelho M.A."/>
            <person name="David-Palma M."/>
            <person name="Shea T."/>
            <person name="Bowers K."/>
            <person name="McGinley-Smith S."/>
            <person name="Mohammad A.W."/>
            <person name="Gnirke A."/>
            <person name="Yurkov A.M."/>
            <person name="Nowrousian M."/>
            <person name="Sun S."/>
            <person name="Cuomo C.A."/>
            <person name="Heitman J."/>
        </authorList>
    </citation>
    <scope>NUCLEOTIDE SEQUENCE [LARGE SCALE GENOMIC DNA]</scope>
    <source>
        <strain evidence="12 13">CBS 6074</strain>
    </source>
</reference>
<gene>
    <name evidence="12" type="ORF">L201_006701</name>
</gene>
<protein>
    <recommendedName>
        <fullName evidence="9">Ribonuclease</fullName>
        <ecNumber evidence="9">3.1.26.4</ecNumber>
    </recommendedName>
</protein>
<feature type="binding site" evidence="8">
    <location>
        <position position="46"/>
    </location>
    <ligand>
        <name>a divalent metal cation</name>
        <dbReference type="ChEBI" id="CHEBI:60240"/>
    </ligand>
</feature>
<evidence type="ECO:0000256" key="2">
    <source>
        <dbReference type="ARBA" id="ARBA00001946"/>
    </source>
</evidence>
<dbReference type="Pfam" id="PF01351">
    <property type="entry name" value="RNase_HII"/>
    <property type="match status" value="1"/>
</dbReference>
<dbReference type="InterPro" id="IPR001352">
    <property type="entry name" value="RNase_HII/HIII"/>
</dbReference>
<comment type="cofactor">
    <cofactor evidence="8">
        <name>Mn(2+)</name>
        <dbReference type="ChEBI" id="CHEBI:29035"/>
    </cofactor>
    <cofactor evidence="8">
        <name>Mg(2+)</name>
        <dbReference type="ChEBI" id="CHEBI:18420"/>
    </cofactor>
    <text evidence="8">Manganese or magnesium. Binds 1 divalent metal ion per monomer in the absence of substrate. May bind a second metal ion after substrate binding.</text>
</comment>
<dbReference type="EMBL" id="CP144106">
    <property type="protein sequence ID" value="WWC91754.1"/>
    <property type="molecule type" value="Genomic_DNA"/>
</dbReference>
<name>A0AAX4K303_9TREE</name>
<evidence type="ECO:0000313" key="13">
    <source>
        <dbReference type="Proteomes" id="UP001355207"/>
    </source>
</evidence>
<dbReference type="GO" id="GO:0003723">
    <property type="term" value="F:RNA binding"/>
    <property type="evidence" value="ECO:0007669"/>
    <property type="project" value="UniProtKB-UniRule"/>
</dbReference>
<dbReference type="Gene3D" id="1.10.10.460">
    <property type="entry name" value="Ribonuclease hii. Domain 2"/>
    <property type="match status" value="1"/>
</dbReference>
<dbReference type="RefSeq" id="XP_066078516.1">
    <property type="nucleotide sequence ID" value="XM_066222419.1"/>
</dbReference>
<feature type="domain" description="RNase H type-2" evidence="11">
    <location>
        <begin position="40"/>
        <end position="284"/>
    </location>
</feature>
<dbReference type="FunFam" id="3.30.420.10:FF:000016">
    <property type="entry name" value="Ribonuclease"/>
    <property type="match status" value="1"/>
</dbReference>
<dbReference type="InterPro" id="IPR023160">
    <property type="entry name" value="RNase_HII_hlx-loop-hlx_cap_dom"/>
</dbReference>
<comment type="function">
    <text evidence="9">Endonuclease that specifically degrades the RNA of RNA-DNA hybrids.</text>
</comment>
<dbReference type="EC" id="3.1.26.4" evidence="9"/>
<keyword evidence="13" id="KW-1185">Reference proteome</keyword>
<dbReference type="PANTHER" id="PTHR10954">
    <property type="entry name" value="RIBONUCLEASE H2 SUBUNIT A"/>
    <property type="match status" value="1"/>
</dbReference>
<evidence type="ECO:0000256" key="3">
    <source>
        <dbReference type="ARBA" id="ARBA00007058"/>
    </source>
</evidence>
<evidence type="ECO:0000256" key="7">
    <source>
        <dbReference type="ARBA" id="ARBA00022801"/>
    </source>
</evidence>